<dbReference type="OrthoDB" id="1185779at2"/>
<dbReference type="AlphaFoldDB" id="A0A6N6M996"/>
<dbReference type="PANTHER" id="PTHR30386:SF26">
    <property type="entry name" value="TRANSPORT PROTEIN COMB"/>
    <property type="match status" value="1"/>
</dbReference>
<evidence type="ECO:0000313" key="7">
    <source>
        <dbReference type="EMBL" id="KAB1065656.1"/>
    </source>
</evidence>
<proteinExistence type="predicted"/>
<dbReference type="Gene3D" id="1.10.287.1490">
    <property type="match status" value="1"/>
</dbReference>
<gene>
    <name evidence="7" type="ORF">F3059_03100</name>
</gene>
<feature type="transmembrane region" description="Helical" evidence="6">
    <location>
        <begin position="30"/>
        <end position="48"/>
    </location>
</feature>
<evidence type="ECO:0008006" key="9">
    <source>
        <dbReference type="Google" id="ProtNLM"/>
    </source>
</evidence>
<feature type="coiled-coil region" evidence="5">
    <location>
        <begin position="128"/>
        <end position="200"/>
    </location>
</feature>
<dbReference type="InterPro" id="IPR050739">
    <property type="entry name" value="MFP"/>
</dbReference>
<keyword evidence="5" id="KW-0175">Coiled coil</keyword>
<dbReference type="RefSeq" id="WP_151166481.1">
    <property type="nucleotide sequence ID" value="NZ_WACR01000002.1"/>
</dbReference>
<evidence type="ECO:0000256" key="4">
    <source>
        <dbReference type="ARBA" id="ARBA00023136"/>
    </source>
</evidence>
<evidence type="ECO:0000256" key="3">
    <source>
        <dbReference type="ARBA" id="ARBA00022989"/>
    </source>
</evidence>
<evidence type="ECO:0000256" key="1">
    <source>
        <dbReference type="ARBA" id="ARBA00004167"/>
    </source>
</evidence>
<dbReference type="Proteomes" id="UP000435357">
    <property type="component" value="Unassembled WGS sequence"/>
</dbReference>
<keyword evidence="4 6" id="KW-0472">Membrane</keyword>
<evidence type="ECO:0000313" key="8">
    <source>
        <dbReference type="Proteomes" id="UP000435357"/>
    </source>
</evidence>
<evidence type="ECO:0000256" key="6">
    <source>
        <dbReference type="SAM" id="Phobius"/>
    </source>
</evidence>
<organism evidence="7 8">
    <name type="scientific">Salibacter halophilus</name>
    <dbReference type="NCBI Taxonomy" id="1803916"/>
    <lineage>
        <taxon>Bacteria</taxon>
        <taxon>Pseudomonadati</taxon>
        <taxon>Bacteroidota</taxon>
        <taxon>Flavobacteriia</taxon>
        <taxon>Flavobacteriales</taxon>
        <taxon>Salibacteraceae</taxon>
        <taxon>Salibacter</taxon>
    </lineage>
</organism>
<keyword evidence="3 6" id="KW-1133">Transmembrane helix</keyword>
<evidence type="ECO:0000256" key="5">
    <source>
        <dbReference type="SAM" id="Coils"/>
    </source>
</evidence>
<keyword evidence="2 6" id="KW-0812">Transmembrane</keyword>
<evidence type="ECO:0000256" key="2">
    <source>
        <dbReference type="ARBA" id="ARBA00022692"/>
    </source>
</evidence>
<dbReference type="PANTHER" id="PTHR30386">
    <property type="entry name" value="MEMBRANE FUSION SUBUNIT OF EMRAB-TOLC MULTIDRUG EFFLUX PUMP"/>
    <property type="match status" value="1"/>
</dbReference>
<comment type="caution">
    <text evidence="7">The sequence shown here is derived from an EMBL/GenBank/DDBJ whole genome shotgun (WGS) entry which is preliminary data.</text>
</comment>
<sequence>MKKFHFKTQESIIKGIEEKPVKKGFNWDRVIYLVTLLIIVVSFGSYFISKSIKVTAESEVIMDKFNVTFTNDVIVTEFYVEEGDSVRKGDSLFNYILSREADDDNMFMSNKNDRGYSKETENYLVREKLQTERDLQKARMEIKSLEREVEALKKEIDRTEKKVFLDVEPPSAITSLKKDISDAEMEMSQQEDEIDYLKNYLAITNKKLENLRSQIPQVNIGELQGILSGEVNRPEEYTYISPKSGMISQVYARSDEVRYKSTLVLDIIEYQGLHILAYFRQEDLKYIDAGDKVEVTFPDGTKSAGIIDKLYPKTATMPDRLYDSGSKVERRIRAVVVPLNVEEASKWYGFYKINVIVSKSKYF</sequence>
<protein>
    <recommendedName>
        <fullName evidence="9">HlyD family efflux transporter periplasmic adaptor subunit</fullName>
    </recommendedName>
</protein>
<name>A0A6N6M996_9FLAO</name>
<accession>A0A6N6M996</accession>
<keyword evidence="8" id="KW-1185">Reference proteome</keyword>
<comment type="subcellular location">
    <subcellularLocation>
        <location evidence="1">Membrane</location>
        <topology evidence="1">Single-pass membrane protein</topology>
    </subcellularLocation>
</comment>
<dbReference type="GO" id="GO:0016020">
    <property type="term" value="C:membrane"/>
    <property type="evidence" value="ECO:0007669"/>
    <property type="project" value="UniProtKB-SubCell"/>
</dbReference>
<reference evidence="7 8" key="1">
    <citation type="submission" date="2019-09" db="EMBL/GenBank/DDBJ databases">
        <title>Genomes of Cryomorphaceae.</title>
        <authorList>
            <person name="Bowman J.P."/>
        </authorList>
    </citation>
    <scope>NUCLEOTIDE SEQUENCE [LARGE SCALE GENOMIC DNA]</scope>
    <source>
        <strain evidence="7 8">KCTC 52047</strain>
    </source>
</reference>
<dbReference type="EMBL" id="WACR01000002">
    <property type="protein sequence ID" value="KAB1065656.1"/>
    <property type="molecule type" value="Genomic_DNA"/>
</dbReference>